<comment type="caution">
    <text evidence="2">The sequence shown here is derived from an EMBL/GenBank/DDBJ whole genome shotgun (WGS) entry which is preliminary data.</text>
</comment>
<name>X1EM28_9ZZZZ</name>
<dbReference type="AlphaFoldDB" id="X1EM28"/>
<organism evidence="2">
    <name type="scientific">marine sediment metagenome</name>
    <dbReference type="NCBI Taxonomy" id="412755"/>
    <lineage>
        <taxon>unclassified sequences</taxon>
        <taxon>metagenomes</taxon>
        <taxon>ecological metagenomes</taxon>
    </lineage>
</organism>
<feature type="non-terminal residue" evidence="2">
    <location>
        <position position="1"/>
    </location>
</feature>
<accession>X1EM28</accession>
<dbReference type="InterPro" id="IPR032823">
    <property type="entry name" value="BCA_ABC_TP_C"/>
</dbReference>
<reference evidence="2" key="1">
    <citation type="journal article" date="2014" name="Front. Microbiol.">
        <title>High frequency of phylogenetically diverse reductive dehalogenase-homologous genes in deep subseafloor sedimentary metagenomes.</title>
        <authorList>
            <person name="Kawai M."/>
            <person name="Futagami T."/>
            <person name="Toyoda A."/>
            <person name="Takaki Y."/>
            <person name="Nishi S."/>
            <person name="Hori S."/>
            <person name="Arai W."/>
            <person name="Tsubouchi T."/>
            <person name="Morono Y."/>
            <person name="Uchiyama I."/>
            <person name="Ito T."/>
            <person name="Fujiyama A."/>
            <person name="Inagaki F."/>
            <person name="Takami H."/>
        </authorList>
    </citation>
    <scope>NUCLEOTIDE SEQUENCE</scope>
    <source>
        <strain evidence="2">Expedition CK06-06</strain>
    </source>
</reference>
<dbReference type="Pfam" id="PF12399">
    <property type="entry name" value="BCA_ABC_TP_C"/>
    <property type="match status" value="1"/>
</dbReference>
<evidence type="ECO:0000313" key="2">
    <source>
        <dbReference type="EMBL" id="GAH33627.1"/>
    </source>
</evidence>
<sequence>NLADRIVVLDFGTKIAEGTPATIKTNPEVIKAYLGVAA</sequence>
<evidence type="ECO:0000259" key="1">
    <source>
        <dbReference type="Pfam" id="PF12399"/>
    </source>
</evidence>
<feature type="domain" description="Branched-chain amino acid ATP-binding cassette transporter C-terminal" evidence="1">
    <location>
        <begin position="14"/>
        <end position="37"/>
    </location>
</feature>
<proteinExistence type="predicted"/>
<gene>
    <name evidence="2" type="ORF">S03H2_23920</name>
</gene>
<dbReference type="EMBL" id="BARU01013159">
    <property type="protein sequence ID" value="GAH33627.1"/>
    <property type="molecule type" value="Genomic_DNA"/>
</dbReference>
<protein>
    <recommendedName>
        <fullName evidence="1">Branched-chain amino acid ATP-binding cassette transporter C-terminal domain-containing protein</fullName>
    </recommendedName>
</protein>